<protein>
    <recommendedName>
        <fullName evidence="4">Zinc finger GRF-type domain-containing protein</fullName>
    </recommendedName>
</protein>
<evidence type="ECO:0000313" key="2">
    <source>
        <dbReference type="EnsemblPlants" id="QL04p040142:mrna"/>
    </source>
</evidence>
<evidence type="ECO:0000313" key="3">
    <source>
        <dbReference type="Proteomes" id="UP000594261"/>
    </source>
</evidence>
<reference evidence="2" key="2">
    <citation type="submission" date="2021-01" db="UniProtKB">
        <authorList>
            <consortium name="EnsemblPlants"/>
        </authorList>
    </citation>
    <scope>IDENTIFICATION</scope>
</reference>
<dbReference type="Proteomes" id="UP000594261">
    <property type="component" value="Chromosome 4"/>
</dbReference>
<evidence type="ECO:0008006" key="4">
    <source>
        <dbReference type="Google" id="ProtNLM"/>
    </source>
</evidence>
<dbReference type="EnsemblPlants" id="QL04p040142:mrna">
    <property type="protein sequence ID" value="QL04p040142:mrna"/>
    <property type="gene ID" value="QL04p040142"/>
</dbReference>
<keyword evidence="1" id="KW-1133">Transmembrane helix</keyword>
<dbReference type="AlphaFoldDB" id="A0A7N2LG41"/>
<dbReference type="Gramene" id="QL04p040142:mrna">
    <property type="protein sequence ID" value="QL04p040142:mrna"/>
    <property type="gene ID" value="QL04p040142"/>
</dbReference>
<sequence length="142" mass="16513">MDQCMVRMSLKLHNFGRRFYGCRHWKPDSDQHCKSFKWLDGNTCRRGAETTPIVIAKFTRLEAEAAIAKNNETDAHAMLTEALQRERAAKRIVEKARVAQRMVNDRAHKYKTALVISWLIFAILLVFLRMSSEFGLRQMCLP</sequence>
<reference evidence="2 3" key="1">
    <citation type="journal article" date="2016" name="G3 (Bethesda)">
        <title>First Draft Assembly and Annotation of the Genome of a California Endemic Oak Quercus lobata Nee (Fagaceae).</title>
        <authorList>
            <person name="Sork V.L."/>
            <person name="Fitz-Gibbon S.T."/>
            <person name="Puiu D."/>
            <person name="Crepeau M."/>
            <person name="Gugger P.F."/>
            <person name="Sherman R."/>
            <person name="Stevens K."/>
            <person name="Langley C.H."/>
            <person name="Pellegrini M."/>
            <person name="Salzberg S.L."/>
        </authorList>
    </citation>
    <scope>NUCLEOTIDE SEQUENCE [LARGE SCALE GENOMIC DNA]</scope>
    <source>
        <strain evidence="2 3">cv. SW786</strain>
    </source>
</reference>
<feature type="transmembrane region" description="Helical" evidence="1">
    <location>
        <begin position="110"/>
        <end position="128"/>
    </location>
</feature>
<organism evidence="2 3">
    <name type="scientific">Quercus lobata</name>
    <name type="common">Valley oak</name>
    <dbReference type="NCBI Taxonomy" id="97700"/>
    <lineage>
        <taxon>Eukaryota</taxon>
        <taxon>Viridiplantae</taxon>
        <taxon>Streptophyta</taxon>
        <taxon>Embryophyta</taxon>
        <taxon>Tracheophyta</taxon>
        <taxon>Spermatophyta</taxon>
        <taxon>Magnoliopsida</taxon>
        <taxon>eudicotyledons</taxon>
        <taxon>Gunneridae</taxon>
        <taxon>Pentapetalae</taxon>
        <taxon>rosids</taxon>
        <taxon>fabids</taxon>
        <taxon>Fagales</taxon>
        <taxon>Fagaceae</taxon>
        <taxon>Quercus</taxon>
    </lineage>
</organism>
<accession>A0A7N2LG41</accession>
<evidence type="ECO:0000256" key="1">
    <source>
        <dbReference type="SAM" id="Phobius"/>
    </source>
</evidence>
<dbReference type="InParanoid" id="A0A7N2LG41"/>
<dbReference type="EMBL" id="LRBV02000004">
    <property type="status" value="NOT_ANNOTATED_CDS"/>
    <property type="molecule type" value="Genomic_DNA"/>
</dbReference>
<name>A0A7N2LG41_QUELO</name>
<keyword evidence="1" id="KW-0812">Transmembrane</keyword>
<proteinExistence type="predicted"/>
<keyword evidence="1" id="KW-0472">Membrane</keyword>
<keyword evidence="3" id="KW-1185">Reference proteome</keyword>